<dbReference type="Gene3D" id="3.30.2010.10">
    <property type="entry name" value="Metalloproteases ('zincins'), catalytic domain"/>
    <property type="match status" value="1"/>
</dbReference>
<sequence length="412" mass="45619">MNIYFIIILVSLIVSWVLGVLSNLLTLRHMESTLPPELADIYDAKTYAQSQDYARSTMRFSTVNDTVSTLLIIVFFVLGGFNWVDGLVRSCSLPPIIAGLTYIGLLGVGSFVVGLPFELYETFVLENRFGFNTTTVGTFILDRVKGGVLTVFLGGVLIAGVLYFIQQTGTWAWVWCWTLTTFLSLGLTYVAPTWILPLFNSFKPLEAGELRDALEHFAKTADFELTGIFVMDGSKRSTKGNAFFTGFGKRKRIALFDTLIKTQSPEEIVAVLAHEVGHAKRGHIRKGLLSSVLKTGVIFYLMSIFITSPGLFAAFGMEHMSLYAGLVFFFLLYAPLSLVLAVVSNLISRKHEFEADAFAAESTGNPASMISALKKLSANNLSNLTPHSLTVWLEYSHPPVLERVRALSRFMK</sequence>
<dbReference type="GO" id="GO:0004222">
    <property type="term" value="F:metalloendopeptidase activity"/>
    <property type="evidence" value="ECO:0007669"/>
    <property type="project" value="InterPro"/>
</dbReference>
<dbReference type="InterPro" id="IPR001915">
    <property type="entry name" value="Peptidase_M48"/>
</dbReference>
<organism evidence="17 18">
    <name type="scientific">Pseudodesulfovibrio piezophilus (strain DSM 21447 / JCM 15486 / C1TLV30)</name>
    <name type="common">Desulfovibrio piezophilus</name>
    <dbReference type="NCBI Taxonomy" id="1322246"/>
    <lineage>
        <taxon>Bacteria</taxon>
        <taxon>Pseudomonadati</taxon>
        <taxon>Thermodesulfobacteriota</taxon>
        <taxon>Desulfovibrionia</taxon>
        <taxon>Desulfovibrionales</taxon>
        <taxon>Desulfovibrionaceae</taxon>
    </lineage>
</organism>
<evidence type="ECO:0000256" key="4">
    <source>
        <dbReference type="ARBA" id="ARBA00022723"/>
    </source>
</evidence>
<dbReference type="GO" id="GO:0071586">
    <property type="term" value="P:CAAX-box protein processing"/>
    <property type="evidence" value="ECO:0007669"/>
    <property type="project" value="InterPro"/>
</dbReference>
<keyword evidence="10 14" id="KW-0472">Membrane</keyword>
<dbReference type="KEGG" id="dpi:BN4_11016"/>
<dbReference type="STRING" id="1322246.BN4_11016"/>
<dbReference type="CDD" id="cd07343">
    <property type="entry name" value="M48A_Zmpste24p_like"/>
    <property type="match status" value="1"/>
</dbReference>
<dbReference type="RefSeq" id="WP_015414304.1">
    <property type="nucleotide sequence ID" value="NC_020409.1"/>
</dbReference>
<dbReference type="AlphaFoldDB" id="M1WV91"/>
<comment type="subcellular location">
    <subcellularLocation>
        <location evidence="1">Endoplasmic reticulum membrane</location>
        <topology evidence="1">Multi-pass membrane protein</topology>
    </subcellularLocation>
</comment>
<dbReference type="GO" id="GO:0046872">
    <property type="term" value="F:metal ion binding"/>
    <property type="evidence" value="ECO:0007669"/>
    <property type="project" value="UniProtKB-KW"/>
</dbReference>
<evidence type="ECO:0000256" key="3">
    <source>
        <dbReference type="ARBA" id="ARBA00022692"/>
    </source>
</evidence>
<evidence type="ECO:0000313" key="17">
    <source>
        <dbReference type="EMBL" id="CCH48253.1"/>
    </source>
</evidence>
<feature type="transmembrane region" description="Helical" evidence="14">
    <location>
        <begin position="172"/>
        <end position="196"/>
    </location>
</feature>
<proteinExistence type="inferred from homology"/>
<feature type="transmembrane region" description="Helical" evidence="14">
    <location>
        <begin position="147"/>
        <end position="166"/>
    </location>
</feature>
<evidence type="ECO:0000259" key="15">
    <source>
        <dbReference type="Pfam" id="PF01435"/>
    </source>
</evidence>
<feature type="transmembrane region" description="Helical" evidence="14">
    <location>
        <begin position="96"/>
        <end position="120"/>
    </location>
</feature>
<keyword evidence="2 13" id="KW-0645">Protease</keyword>
<evidence type="ECO:0000256" key="7">
    <source>
        <dbReference type="ARBA" id="ARBA00022833"/>
    </source>
</evidence>
<evidence type="ECO:0000256" key="6">
    <source>
        <dbReference type="ARBA" id="ARBA00022824"/>
    </source>
</evidence>
<keyword evidence="4 12" id="KW-0479">Metal-binding</keyword>
<keyword evidence="5 13" id="KW-0378">Hydrolase</keyword>
<dbReference type="Pfam" id="PF01435">
    <property type="entry name" value="Peptidase_M48"/>
    <property type="match status" value="1"/>
</dbReference>
<evidence type="ECO:0000256" key="12">
    <source>
        <dbReference type="PIRSR" id="PIRSR627057-2"/>
    </source>
</evidence>
<dbReference type="PANTHER" id="PTHR10120">
    <property type="entry name" value="CAAX PRENYL PROTEASE 1"/>
    <property type="match status" value="1"/>
</dbReference>
<dbReference type="BioCyc" id="DPIE1322246:BN4_RS05150-MONOMER"/>
<gene>
    <name evidence="17" type="ordered locus">BN4_11016</name>
</gene>
<reference evidence="17 18" key="1">
    <citation type="journal article" date="2013" name="PLoS ONE">
        <title>The first genomic and proteomic characterization of a deep-sea sulfate reducer: insights into the piezophilic lifestyle of Desulfovibrio piezophilus.</title>
        <authorList>
            <person name="Pradel N."/>
            <person name="Ji B."/>
            <person name="Gimenez G."/>
            <person name="Talla E."/>
            <person name="Lenoble P."/>
            <person name="Garel M."/>
            <person name="Tamburini C."/>
            <person name="Fourquet P."/>
            <person name="Lebrun R."/>
            <person name="Bertin P."/>
            <person name="Denis Y."/>
            <person name="Pophillat M."/>
            <person name="Barbe V."/>
            <person name="Ollivier B."/>
            <person name="Dolla A."/>
        </authorList>
    </citation>
    <scope>NUCLEOTIDE SEQUENCE [LARGE SCALE GENOMIC DNA]</scope>
    <source>
        <strain evidence="18">DSM 10523 / SB164P1</strain>
    </source>
</reference>
<dbReference type="PATRIC" id="fig|879567.3.peg.1047"/>
<evidence type="ECO:0000256" key="9">
    <source>
        <dbReference type="ARBA" id="ARBA00023049"/>
    </source>
</evidence>
<dbReference type="InterPro" id="IPR027057">
    <property type="entry name" value="CAXX_Prtase_1"/>
</dbReference>
<keyword evidence="9 13" id="KW-0482">Metalloprotease</keyword>
<feature type="domain" description="Peptidase M48" evidence="15">
    <location>
        <begin position="204"/>
        <end position="409"/>
    </location>
</feature>
<feature type="active site" evidence="11">
    <location>
        <position position="275"/>
    </location>
</feature>
<feature type="transmembrane region" description="Helical" evidence="14">
    <location>
        <begin position="297"/>
        <end position="316"/>
    </location>
</feature>
<feature type="binding site" evidence="12">
    <location>
        <position position="278"/>
    </location>
    <ligand>
        <name>Zn(2+)</name>
        <dbReference type="ChEBI" id="CHEBI:29105"/>
        <note>catalytic</note>
    </ligand>
</feature>
<dbReference type="Pfam" id="PF16491">
    <property type="entry name" value="Peptidase_M48_N"/>
    <property type="match status" value="1"/>
</dbReference>
<keyword evidence="8 14" id="KW-1133">Transmembrane helix</keyword>
<evidence type="ECO:0000256" key="2">
    <source>
        <dbReference type="ARBA" id="ARBA00022670"/>
    </source>
</evidence>
<keyword evidence="18" id="KW-1185">Reference proteome</keyword>
<feature type="transmembrane region" description="Helical" evidence="14">
    <location>
        <begin position="322"/>
        <end position="343"/>
    </location>
</feature>
<feature type="transmembrane region" description="Helical" evidence="14">
    <location>
        <begin position="6"/>
        <end position="25"/>
    </location>
</feature>
<evidence type="ECO:0000256" key="13">
    <source>
        <dbReference type="RuleBase" id="RU003983"/>
    </source>
</evidence>
<keyword evidence="7 12" id="KW-0862">Zinc</keyword>
<feature type="domain" description="CAAX prenyl protease 1 N-terminal" evidence="16">
    <location>
        <begin position="27"/>
        <end position="200"/>
    </location>
</feature>
<feature type="binding site" evidence="12">
    <location>
        <position position="274"/>
    </location>
    <ligand>
        <name>Zn(2+)</name>
        <dbReference type="ChEBI" id="CHEBI:29105"/>
        <note>catalytic</note>
    </ligand>
</feature>
<feature type="binding site" evidence="12">
    <location>
        <position position="352"/>
    </location>
    <ligand>
        <name>Zn(2+)</name>
        <dbReference type="ChEBI" id="CHEBI:29105"/>
        <note>catalytic</note>
    </ligand>
</feature>
<evidence type="ECO:0000256" key="10">
    <source>
        <dbReference type="ARBA" id="ARBA00023136"/>
    </source>
</evidence>
<evidence type="ECO:0000256" key="14">
    <source>
        <dbReference type="SAM" id="Phobius"/>
    </source>
</evidence>
<dbReference type="InterPro" id="IPR032456">
    <property type="entry name" value="Peptidase_M48_N"/>
</dbReference>
<feature type="active site" description="Proton donor" evidence="11">
    <location>
        <position position="356"/>
    </location>
</feature>
<comment type="similarity">
    <text evidence="13">Belongs to the peptidase M48 family.</text>
</comment>
<dbReference type="FunFam" id="3.30.2010.10:FF:000002">
    <property type="entry name" value="CAAX prenyl protease"/>
    <property type="match status" value="1"/>
</dbReference>
<feature type="transmembrane region" description="Helical" evidence="14">
    <location>
        <begin position="63"/>
        <end position="84"/>
    </location>
</feature>
<accession>M1WV91</accession>
<dbReference type="Proteomes" id="UP000011724">
    <property type="component" value="Chromosome"/>
</dbReference>
<evidence type="ECO:0000313" key="18">
    <source>
        <dbReference type="Proteomes" id="UP000011724"/>
    </source>
</evidence>
<keyword evidence="3 14" id="KW-0812">Transmembrane</keyword>
<dbReference type="EMBL" id="FO203427">
    <property type="protein sequence ID" value="CCH48253.1"/>
    <property type="molecule type" value="Genomic_DNA"/>
</dbReference>
<evidence type="ECO:0000256" key="5">
    <source>
        <dbReference type="ARBA" id="ARBA00022801"/>
    </source>
</evidence>
<evidence type="ECO:0000256" key="11">
    <source>
        <dbReference type="PIRSR" id="PIRSR627057-1"/>
    </source>
</evidence>
<dbReference type="eggNOG" id="COG0501">
    <property type="taxonomic scope" value="Bacteria"/>
</dbReference>
<reference evidence="18" key="2">
    <citation type="journal article" date="2013" name="Stand. Genomic Sci.">
        <title>Complete genome sequence of Desulfocapsa sulfexigens, a marine deltaproteobacterium specialized in disproportionating inorganic sulfur compounds.</title>
        <authorList>
            <person name="Finster K.W."/>
            <person name="Kjeldsen K.U."/>
            <person name="Kube M."/>
            <person name="Reinhardt R."/>
            <person name="Mussmann M."/>
            <person name="Amann R."/>
            <person name="Schreiber L."/>
        </authorList>
    </citation>
    <scope>NUCLEOTIDE SEQUENCE [LARGE SCALE GENOMIC DNA]</scope>
    <source>
        <strain evidence="18">DSM 10523 / SB164P1</strain>
    </source>
</reference>
<dbReference type="EC" id="3.4.24.84" evidence="17"/>
<keyword evidence="6" id="KW-0256">Endoplasmic reticulum</keyword>
<name>M1WV91_PSEP2</name>
<comment type="cofactor">
    <cofactor evidence="12 13">
        <name>Zn(2+)</name>
        <dbReference type="ChEBI" id="CHEBI:29105"/>
    </cofactor>
    <text evidence="12 13">Binds 1 zinc ion per subunit.</text>
</comment>
<evidence type="ECO:0000256" key="8">
    <source>
        <dbReference type="ARBA" id="ARBA00022989"/>
    </source>
</evidence>
<dbReference type="HOGENOM" id="CLU_025947_3_3_7"/>
<evidence type="ECO:0000259" key="16">
    <source>
        <dbReference type="Pfam" id="PF16491"/>
    </source>
</evidence>
<dbReference type="OrthoDB" id="9781930at2"/>
<evidence type="ECO:0000256" key="1">
    <source>
        <dbReference type="ARBA" id="ARBA00004477"/>
    </source>
</evidence>
<protein>
    <submittedName>
        <fullName evidence="17">Ste24 endopeptidase</fullName>
        <ecNumber evidence="17">3.4.24.84</ecNumber>
    </submittedName>
</protein>